<evidence type="ECO:0000313" key="2">
    <source>
        <dbReference type="EMBL" id="RSH91623.1"/>
    </source>
</evidence>
<gene>
    <name evidence="2" type="ORF">EHS25_008992</name>
</gene>
<reference evidence="2 3" key="1">
    <citation type="submission" date="2018-11" db="EMBL/GenBank/DDBJ databases">
        <title>Genome sequence of Saitozyma podzolica DSM 27192.</title>
        <authorList>
            <person name="Aliyu H."/>
            <person name="Gorte O."/>
            <person name="Ochsenreither K."/>
        </authorList>
    </citation>
    <scope>NUCLEOTIDE SEQUENCE [LARGE SCALE GENOMIC DNA]</scope>
    <source>
        <strain evidence="2 3">DSM 27192</strain>
    </source>
</reference>
<proteinExistence type="predicted"/>
<feature type="domain" description="Beta-glucuronidase C-terminal" evidence="1">
    <location>
        <begin position="421"/>
        <end position="521"/>
    </location>
</feature>
<accession>A0A427YKJ9</accession>
<comment type="caution">
    <text evidence="2">The sequence shown here is derived from an EMBL/GenBank/DDBJ whole genome shotgun (WGS) entry which is preliminary data.</text>
</comment>
<dbReference type="Gene3D" id="3.20.20.80">
    <property type="entry name" value="Glycosidases"/>
    <property type="match status" value="1"/>
</dbReference>
<dbReference type="AlphaFoldDB" id="A0A427YKJ9"/>
<dbReference type="InterPro" id="IPR017853">
    <property type="entry name" value="GH"/>
</dbReference>
<name>A0A427YKJ9_9TREE</name>
<dbReference type="PANTHER" id="PTHR36183:SF2">
    <property type="entry name" value="BETA-GLUCURONIDASE C-TERMINAL DOMAIN-CONTAINING PROTEIN"/>
    <property type="match status" value="1"/>
</dbReference>
<dbReference type="Proteomes" id="UP000279259">
    <property type="component" value="Unassembled WGS sequence"/>
</dbReference>
<protein>
    <recommendedName>
        <fullName evidence="1">Beta-glucuronidase C-terminal domain-containing protein</fullName>
    </recommendedName>
</protein>
<dbReference type="PANTHER" id="PTHR36183">
    <property type="entry name" value="BETA-GLUCURONIDASE"/>
    <property type="match status" value="1"/>
</dbReference>
<dbReference type="InterPro" id="IPR013780">
    <property type="entry name" value="Glyco_hydro_b"/>
</dbReference>
<keyword evidence="3" id="KW-1185">Reference proteome</keyword>
<dbReference type="InterPro" id="IPR031728">
    <property type="entry name" value="GlcAase_C"/>
</dbReference>
<sequence length="525" mass="56254">MRLPLTQGLLVGRATQSPVSTNTSITLPASQPAWAEPLSPNLAGFSIEMDRWPLWSGAEVGQPNSFTNQVLQNLADRTGVPPFFRVGADSEDRAHLDLSYQVMNATFPAPTADVPIPEASVISIGRDFYALSANLLSGTPFMWGINLKLGNLTDTVAQASLVADTFQGSRKDVTKDVKLVNLEIGNEPDFYSIQGTGYSSSWTPQNYSDTWREYASAVSKVIKLDNGGTTYSAGAFATFSSGLEWNTGATLEAGIMADSDTRSKTSHFAEHQYSGAFGYGPTAQPGQLMDKGTIRGNLSTKWADVKAARSSDLSFILGETNSYANHGMPGTSNTAEAAIWATDYILQAASMGIERLHFHHGFGYRYNLFQPAAGADDGLNLTSRAHILPSYHSFLIVNEAIGTSGKASVAELGTTNSSLSAYGIWENGNLARMVLINSAPYVSVNGTLPAARNSFSVNLANWKNGSNATVKRLSVPYTNAFTGLTWANQTFETESGKPEGTVYEEPLHNGVVSIDASSVALICFK</sequence>
<evidence type="ECO:0000259" key="1">
    <source>
        <dbReference type="Pfam" id="PF16862"/>
    </source>
</evidence>
<dbReference type="InterPro" id="IPR052974">
    <property type="entry name" value="GH79_Enzymes"/>
</dbReference>
<dbReference type="OrthoDB" id="2796951at2759"/>
<dbReference type="EMBL" id="RSCD01000007">
    <property type="protein sequence ID" value="RSH91623.1"/>
    <property type="molecule type" value="Genomic_DNA"/>
</dbReference>
<dbReference type="Gene3D" id="2.60.40.1180">
    <property type="entry name" value="Golgi alpha-mannosidase II"/>
    <property type="match status" value="1"/>
</dbReference>
<dbReference type="Pfam" id="PF16862">
    <property type="entry name" value="Glyco_hydro_79C"/>
    <property type="match status" value="1"/>
</dbReference>
<organism evidence="2 3">
    <name type="scientific">Saitozyma podzolica</name>
    <dbReference type="NCBI Taxonomy" id="1890683"/>
    <lineage>
        <taxon>Eukaryota</taxon>
        <taxon>Fungi</taxon>
        <taxon>Dikarya</taxon>
        <taxon>Basidiomycota</taxon>
        <taxon>Agaricomycotina</taxon>
        <taxon>Tremellomycetes</taxon>
        <taxon>Tremellales</taxon>
        <taxon>Trimorphomycetaceae</taxon>
        <taxon>Saitozyma</taxon>
    </lineage>
</organism>
<evidence type="ECO:0000313" key="3">
    <source>
        <dbReference type="Proteomes" id="UP000279259"/>
    </source>
</evidence>
<dbReference type="SUPFAM" id="SSF51445">
    <property type="entry name" value="(Trans)glycosidases"/>
    <property type="match status" value="1"/>
</dbReference>